<organism evidence="7 8">
    <name type="scientific">Butyrivibrio proteoclasticus (strain ATCC 51982 / DSM 14932 / B316)</name>
    <name type="common">Clostridium proteoclasticum</name>
    <dbReference type="NCBI Taxonomy" id="515622"/>
    <lineage>
        <taxon>Bacteria</taxon>
        <taxon>Bacillati</taxon>
        <taxon>Bacillota</taxon>
        <taxon>Clostridia</taxon>
        <taxon>Lachnospirales</taxon>
        <taxon>Lachnospiraceae</taxon>
        <taxon>Butyrivibrio</taxon>
    </lineage>
</organism>
<dbReference type="GO" id="GO:0015833">
    <property type="term" value="P:peptide transport"/>
    <property type="evidence" value="ECO:0007669"/>
    <property type="project" value="TreeGrafter"/>
</dbReference>
<dbReference type="Gene3D" id="3.90.76.10">
    <property type="entry name" value="Dipeptide-binding Protein, Domain 1"/>
    <property type="match status" value="1"/>
</dbReference>
<dbReference type="InterPro" id="IPR039424">
    <property type="entry name" value="SBP_5"/>
</dbReference>
<sequence>MSQKRFRIISYVCAIMLLVSGCSYSLPDIENHLIEDSFSENATVYRTFYASEVVSLNYLTSDSDVDCGISVNVIDALVDYDEHGNIIPGLATGWESNDDLTQWTFHLRDDIVWVDYNGEYYANITADDWVCSYEYANSSISKDVSISSVVANNTKTLVYTLKEPCPFFTSILSYSCFLPVCRTYLEKAGSMFARDYKHLLYNGAYILHYFQPFEQQILVKNPKYWDKDKVYIDRIENYFDYDAASVSTERYLKGTVDRAIVPSDKLTAYLDNPEISKHIHRARPDNTISTFYAFNFYPRFDPKYEPENWAKAVANQNFRKAIKASIDRITLLSIYEPYTPEILLNNTLTPRGAFYYDGLDYTSLPELKEIASRDSYSLAAASYYRKIARKELREEGVTFPIKILMPYNPSVEGWGKEADKIATQIEAAMGRNFVDVIVEPASSTGFDMSVIHSGKYALIKCSTSSAYYDPQTFVKPLLNDSDYIFWDKCDDPNVHALNKEWNNRIQKASNTTSDLSLRYSTFAQAEKLVISHAIIIPFSIMNGDGYEMCKLNEFEGEFAHYSFISKRYKLHRLHDKSMNLDEYNKAFEEWLQGF</sequence>
<keyword evidence="8" id="KW-1185">Reference proteome</keyword>
<dbReference type="SUPFAM" id="SSF53850">
    <property type="entry name" value="Periplasmic binding protein-like II"/>
    <property type="match status" value="1"/>
</dbReference>
<dbReference type="Pfam" id="PF00496">
    <property type="entry name" value="SBP_bac_5"/>
    <property type="match status" value="1"/>
</dbReference>
<protein>
    <submittedName>
        <fullName evidence="7">Oligopeptide ABC transporter substrate-binding protein</fullName>
    </submittedName>
</protein>
<dbReference type="Gene3D" id="3.40.190.10">
    <property type="entry name" value="Periplasmic binding protein-like II"/>
    <property type="match status" value="1"/>
</dbReference>
<dbReference type="HOGENOM" id="CLU_026497_0_0_9"/>
<feature type="chain" id="PRO_5039307370" evidence="5">
    <location>
        <begin position="26"/>
        <end position="594"/>
    </location>
</feature>
<dbReference type="AlphaFoldDB" id="E0RYJ3"/>
<evidence type="ECO:0000256" key="4">
    <source>
        <dbReference type="ARBA" id="ARBA00022729"/>
    </source>
</evidence>
<dbReference type="PANTHER" id="PTHR30290">
    <property type="entry name" value="PERIPLASMIC BINDING COMPONENT OF ABC TRANSPORTER"/>
    <property type="match status" value="1"/>
</dbReference>
<dbReference type="PROSITE" id="PS51257">
    <property type="entry name" value="PROKAR_LIPOPROTEIN"/>
    <property type="match status" value="1"/>
</dbReference>
<keyword evidence="3" id="KW-0813">Transport</keyword>
<comment type="similarity">
    <text evidence="2">Belongs to the bacterial solute-binding protein 5 family.</text>
</comment>
<evidence type="ECO:0000313" key="7">
    <source>
        <dbReference type="EMBL" id="ADL33074.1"/>
    </source>
</evidence>
<dbReference type="eggNOG" id="COG4166">
    <property type="taxonomic scope" value="Bacteria"/>
</dbReference>
<feature type="signal peptide" evidence="5">
    <location>
        <begin position="1"/>
        <end position="25"/>
    </location>
</feature>
<reference evidence="7 8" key="1">
    <citation type="journal article" date="2010" name="PLoS ONE">
        <title>The glycobiome of the rumen bacterium Butyrivibrio proteoclasticus B316(T) highlights adaptation to a polysaccharide-rich environment.</title>
        <authorList>
            <person name="Kelly W.J."/>
            <person name="Leahy S.C."/>
            <person name="Altermann E."/>
            <person name="Yeoman C.J."/>
            <person name="Dunne J.C."/>
            <person name="Kong Z."/>
            <person name="Pacheco D.M."/>
            <person name="Li D."/>
            <person name="Noel S.J."/>
            <person name="Moon C.D."/>
            <person name="Cookson A.L."/>
            <person name="Attwood G.T."/>
        </authorList>
    </citation>
    <scope>NUCLEOTIDE SEQUENCE [LARGE SCALE GENOMIC DNA]</scope>
    <source>
        <strain evidence="8">ATCC 51982 / DSM 14932 / B316</strain>
    </source>
</reference>
<gene>
    <name evidence="7" type="ordered locus">bpr_I0326</name>
</gene>
<dbReference type="KEGG" id="bpb:bpr_I0326"/>
<dbReference type="RefSeq" id="WP_013279731.1">
    <property type="nucleotide sequence ID" value="NC_014387.1"/>
</dbReference>
<dbReference type="Gene3D" id="3.10.105.10">
    <property type="entry name" value="Dipeptide-binding Protein, Domain 3"/>
    <property type="match status" value="1"/>
</dbReference>
<proteinExistence type="inferred from homology"/>
<evidence type="ECO:0000313" key="8">
    <source>
        <dbReference type="Proteomes" id="UP000001299"/>
    </source>
</evidence>
<evidence type="ECO:0000256" key="1">
    <source>
        <dbReference type="ARBA" id="ARBA00004196"/>
    </source>
</evidence>
<dbReference type="Proteomes" id="UP000001299">
    <property type="component" value="Chromosome 1"/>
</dbReference>
<evidence type="ECO:0000259" key="6">
    <source>
        <dbReference type="Pfam" id="PF00496"/>
    </source>
</evidence>
<accession>E0RYJ3</accession>
<comment type="subcellular location">
    <subcellularLocation>
        <location evidence="1">Cell envelope</location>
    </subcellularLocation>
</comment>
<dbReference type="EMBL" id="CP001810">
    <property type="protein sequence ID" value="ADL33074.1"/>
    <property type="molecule type" value="Genomic_DNA"/>
</dbReference>
<evidence type="ECO:0000256" key="2">
    <source>
        <dbReference type="ARBA" id="ARBA00005695"/>
    </source>
</evidence>
<feature type="domain" description="Solute-binding protein family 5" evidence="6">
    <location>
        <begin position="86"/>
        <end position="482"/>
    </location>
</feature>
<dbReference type="GO" id="GO:1904680">
    <property type="term" value="F:peptide transmembrane transporter activity"/>
    <property type="evidence" value="ECO:0007669"/>
    <property type="project" value="TreeGrafter"/>
</dbReference>
<dbReference type="PANTHER" id="PTHR30290:SF10">
    <property type="entry name" value="PERIPLASMIC OLIGOPEPTIDE-BINDING PROTEIN-RELATED"/>
    <property type="match status" value="1"/>
</dbReference>
<keyword evidence="4 5" id="KW-0732">Signal</keyword>
<dbReference type="InterPro" id="IPR000914">
    <property type="entry name" value="SBP_5_dom"/>
</dbReference>
<dbReference type="STRING" id="515622.bpr_I0326"/>
<evidence type="ECO:0000256" key="5">
    <source>
        <dbReference type="SAM" id="SignalP"/>
    </source>
</evidence>
<dbReference type="GO" id="GO:0030313">
    <property type="term" value="C:cell envelope"/>
    <property type="evidence" value="ECO:0007669"/>
    <property type="project" value="UniProtKB-SubCell"/>
</dbReference>
<name>E0RYJ3_BUTPB</name>
<evidence type="ECO:0000256" key="3">
    <source>
        <dbReference type="ARBA" id="ARBA00022448"/>
    </source>
</evidence>